<dbReference type="Proteomes" id="UP000195557">
    <property type="component" value="Unassembled WGS sequence"/>
</dbReference>
<name>A0A1Y5I129_OSTTA</name>
<feature type="non-terminal residue" evidence="1">
    <location>
        <position position="1"/>
    </location>
</feature>
<proteinExistence type="predicted"/>
<evidence type="ECO:0000313" key="1">
    <source>
        <dbReference type="EMBL" id="OUS43236.1"/>
    </source>
</evidence>
<protein>
    <submittedName>
        <fullName evidence="1">Uncharacterized protein</fullName>
    </submittedName>
</protein>
<gene>
    <name evidence="1" type="ORF">BE221DRAFT_80943</name>
</gene>
<organism evidence="1">
    <name type="scientific">Ostreococcus tauri</name>
    <name type="common">Marine green alga</name>
    <dbReference type="NCBI Taxonomy" id="70448"/>
    <lineage>
        <taxon>Eukaryota</taxon>
        <taxon>Viridiplantae</taxon>
        <taxon>Chlorophyta</taxon>
        <taxon>Mamiellophyceae</taxon>
        <taxon>Mamiellales</taxon>
        <taxon>Bathycoccaceae</taxon>
        <taxon>Ostreococcus</taxon>
    </lineage>
</organism>
<sequence length="145" mass="15876">IRGGPSVPLTLRRERALDPSRRRDASITVVVVVDVVVVIHVGRSRVRRPVDVVADAQPVQGSGEPARGGAQDTARFQSQHRARVARRGASTRARAWDSTIVEFKNRWFQKSTEVNVACGVYMGVIMVQYGHMSVLCIHGCVGCTV</sequence>
<reference evidence="1" key="1">
    <citation type="submission" date="2017-04" db="EMBL/GenBank/DDBJ databases">
        <title>Population genomics of picophytoplankton unveils novel chromosome hypervariability.</title>
        <authorList>
            <consortium name="DOE Joint Genome Institute"/>
            <person name="Blanc-Mathieu R."/>
            <person name="Krasovec M."/>
            <person name="Hebrard M."/>
            <person name="Yau S."/>
            <person name="Desgranges E."/>
            <person name="Martin J."/>
            <person name="Schackwitz W."/>
            <person name="Kuo A."/>
            <person name="Salin G."/>
            <person name="Donnadieu C."/>
            <person name="Desdevises Y."/>
            <person name="Sanchez-Ferandin S."/>
            <person name="Moreau H."/>
            <person name="Rivals E."/>
            <person name="Grigoriev I.V."/>
            <person name="Grimsley N."/>
            <person name="Eyre-Walker A."/>
            <person name="Piganeau G."/>
        </authorList>
    </citation>
    <scope>NUCLEOTIDE SEQUENCE [LARGE SCALE GENOMIC DNA]</scope>
    <source>
        <strain evidence="1">RCC 1115</strain>
    </source>
</reference>
<dbReference type="EMBL" id="KZ155832">
    <property type="protein sequence ID" value="OUS43236.1"/>
    <property type="molecule type" value="Genomic_DNA"/>
</dbReference>
<accession>A0A1Y5I129</accession>
<dbReference type="AlphaFoldDB" id="A0A1Y5I129"/>